<evidence type="ECO:0000313" key="1">
    <source>
        <dbReference type="EMBL" id="AAX25274.2"/>
    </source>
</evidence>
<protein>
    <submittedName>
        <fullName evidence="1">SJCHGC09273 protein</fullName>
    </submittedName>
</protein>
<proteinExistence type="evidence at transcript level"/>
<dbReference type="AlphaFoldDB" id="Q5C500"/>
<feature type="non-terminal residue" evidence="1">
    <location>
        <position position="147"/>
    </location>
</feature>
<dbReference type="EMBL" id="AY809385">
    <property type="protein sequence ID" value="AAX25274.2"/>
    <property type="molecule type" value="mRNA"/>
</dbReference>
<accession>Q5C500</accession>
<organism evidence="1">
    <name type="scientific">Schistosoma japonicum</name>
    <name type="common">Blood fluke</name>
    <dbReference type="NCBI Taxonomy" id="6182"/>
    <lineage>
        <taxon>Eukaryota</taxon>
        <taxon>Metazoa</taxon>
        <taxon>Spiralia</taxon>
        <taxon>Lophotrochozoa</taxon>
        <taxon>Platyhelminthes</taxon>
        <taxon>Trematoda</taxon>
        <taxon>Digenea</taxon>
        <taxon>Strigeidida</taxon>
        <taxon>Schistosomatoidea</taxon>
        <taxon>Schistosomatidae</taxon>
        <taxon>Schistosoma</taxon>
    </lineage>
</organism>
<reference evidence="1" key="1">
    <citation type="journal article" date="2006" name="PLoS Pathog.">
        <title>New perspectives on host-parasite interplay by comparative transcriptomic and proteomic analyses of Schistosoma japonicum.</title>
        <authorList>
            <person name="Liu F."/>
            <person name="Lu J."/>
            <person name="Hu W."/>
            <person name="Wang S.Y."/>
            <person name="Cui S.J."/>
            <person name="Chi M."/>
            <person name="Yan Q."/>
            <person name="Wang X.R."/>
            <person name="Song H.D."/>
            <person name="Xu X.N."/>
            <person name="Wang J.J."/>
            <person name="Zhang X.L."/>
            <person name="Zhang X."/>
            <person name="Wang Z.Q."/>
            <person name="Xue C.L."/>
            <person name="Brindley P.J."/>
            <person name="McManus D.P."/>
            <person name="Yang P.Y."/>
            <person name="Feng Z."/>
            <person name="Chen Z."/>
            <person name="Han Z.G."/>
        </authorList>
    </citation>
    <scope>NUCLEOTIDE SEQUENCE</scope>
</reference>
<name>Q5C500_SCHJA</name>
<sequence length="147" mass="16884">MAILMLLVVVIVGMYKKVLIYNVPLSTVIHSMDPLCVTQLRLVHQMQHPHALNTTDLCIQETRAYRFLTQNQPNLLGLIHLLQFHLFLQTYQMDMTLVTIELSPDIRTNHHVHLDQPLKASGARRRYQRSKCFGLLLLGGKANTRTS</sequence>